<gene>
    <name evidence="1" type="ORF">bsdcttw_25590</name>
</gene>
<dbReference type="EMBL" id="AP023368">
    <property type="protein sequence ID" value="BCJ99518.1"/>
    <property type="molecule type" value="Genomic_DNA"/>
</dbReference>
<sequence>MEIKNFKDYCIANISNEDVSSISELEKTISSKTDKDIVLIAYQTSEAEK</sequence>
<proteinExistence type="predicted"/>
<evidence type="ECO:0000313" key="2">
    <source>
        <dbReference type="Proteomes" id="UP000515703"/>
    </source>
</evidence>
<name>A0A7I8DM79_9FIRM</name>
<evidence type="ECO:0000313" key="1">
    <source>
        <dbReference type="EMBL" id="BCJ99518.1"/>
    </source>
</evidence>
<organism evidence="1 2">
    <name type="scientific">Anaerocolumna chitinilytica</name>
    <dbReference type="NCBI Taxonomy" id="1727145"/>
    <lineage>
        <taxon>Bacteria</taxon>
        <taxon>Bacillati</taxon>
        <taxon>Bacillota</taxon>
        <taxon>Clostridia</taxon>
        <taxon>Lachnospirales</taxon>
        <taxon>Lachnospiraceae</taxon>
        <taxon>Anaerocolumna</taxon>
    </lineage>
</organism>
<dbReference type="KEGG" id="acht:bsdcttw_25590"/>
<dbReference type="Proteomes" id="UP000515703">
    <property type="component" value="Chromosome"/>
</dbReference>
<dbReference type="RefSeq" id="WP_185255281.1">
    <property type="nucleotide sequence ID" value="NZ_AP023368.1"/>
</dbReference>
<reference evidence="1 2" key="2">
    <citation type="submission" date="2020-08" db="EMBL/GenBank/DDBJ databases">
        <authorList>
            <person name="Ueki A."/>
            <person name="Tonouchi A."/>
        </authorList>
    </citation>
    <scope>NUCLEOTIDE SEQUENCE [LARGE SCALE GENOMIC DNA]</scope>
    <source>
        <strain evidence="1 2">CTTW</strain>
    </source>
</reference>
<dbReference type="AlphaFoldDB" id="A0A7I8DM79"/>
<reference evidence="1 2" key="1">
    <citation type="submission" date="2020-08" db="EMBL/GenBank/DDBJ databases">
        <title>Draft genome sequencing of an Anaerocolumna strain isolated from anoxic soil subjected to BSD treatment.</title>
        <authorList>
            <person name="Uek A."/>
            <person name="Tonouchi A."/>
        </authorList>
    </citation>
    <scope>NUCLEOTIDE SEQUENCE [LARGE SCALE GENOMIC DNA]</scope>
    <source>
        <strain evidence="1 2">CTTW</strain>
    </source>
</reference>
<protein>
    <submittedName>
        <fullName evidence="1">Uncharacterized protein</fullName>
    </submittedName>
</protein>
<accession>A0A7I8DM79</accession>
<keyword evidence="2" id="KW-1185">Reference proteome</keyword>